<proteinExistence type="predicted"/>
<dbReference type="Proteomes" id="UP000009183">
    <property type="component" value="Chromosome 14"/>
</dbReference>
<name>F6GVS2_VITVI</name>
<protein>
    <submittedName>
        <fullName evidence="1">Uncharacterized protein</fullName>
    </submittedName>
</protein>
<dbReference type="EMBL" id="FN594955">
    <property type="protein sequence ID" value="CCB44057.1"/>
    <property type="molecule type" value="Genomic_DNA"/>
</dbReference>
<keyword evidence="2" id="KW-1185">Reference proteome</keyword>
<dbReference type="PaxDb" id="29760-VIT_14s0083g00410.t01"/>
<dbReference type="InParanoid" id="F6GVS2"/>
<accession>F6GVS2</accession>
<dbReference type="AlphaFoldDB" id="F6GVS2"/>
<reference evidence="2" key="1">
    <citation type="journal article" date="2007" name="Nature">
        <title>The grapevine genome sequence suggests ancestral hexaploidization in major angiosperm phyla.</title>
        <authorList>
            <consortium name="The French-Italian Public Consortium for Grapevine Genome Characterization."/>
            <person name="Jaillon O."/>
            <person name="Aury J.-M."/>
            <person name="Noel B."/>
            <person name="Policriti A."/>
            <person name="Clepet C."/>
            <person name="Casagrande A."/>
            <person name="Choisne N."/>
            <person name="Aubourg S."/>
            <person name="Vitulo N."/>
            <person name="Jubin C."/>
            <person name="Vezzi A."/>
            <person name="Legeai F."/>
            <person name="Hugueney P."/>
            <person name="Dasilva C."/>
            <person name="Horner D."/>
            <person name="Mica E."/>
            <person name="Jublot D."/>
            <person name="Poulain J."/>
            <person name="Bruyere C."/>
            <person name="Billault A."/>
            <person name="Segurens B."/>
            <person name="Gouyvenoux M."/>
            <person name="Ugarte E."/>
            <person name="Cattonaro F."/>
            <person name="Anthouard V."/>
            <person name="Vico V."/>
            <person name="Del Fabbro C."/>
            <person name="Alaux M."/>
            <person name="Di Gaspero G."/>
            <person name="Dumas V."/>
            <person name="Felice N."/>
            <person name="Paillard S."/>
            <person name="Juman I."/>
            <person name="Moroldo M."/>
            <person name="Scalabrin S."/>
            <person name="Canaguier A."/>
            <person name="Le Clainche I."/>
            <person name="Malacrida G."/>
            <person name="Durand E."/>
            <person name="Pesole G."/>
            <person name="Laucou V."/>
            <person name="Chatelet P."/>
            <person name="Merdinoglu D."/>
            <person name="Delledonne M."/>
            <person name="Pezzotti M."/>
            <person name="Lecharny A."/>
            <person name="Scarpelli C."/>
            <person name="Artiguenave F."/>
            <person name="Pe M.E."/>
            <person name="Valle G."/>
            <person name="Morgante M."/>
            <person name="Caboche M."/>
            <person name="Adam-Blondon A.-F."/>
            <person name="Weissenbach J."/>
            <person name="Quetier F."/>
            <person name="Wincker P."/>
        </authorList>
    </citation>
    <scope>NUCLEOTIDE SEQUENCE [LARGE SCALE GENOMIC DNA]</scope>
    <source>
        <strain evidence="2">cv. Pinot noir / PN40024</strain>
    </source>
</reference>
<sequence length="98" mass="10995">MSVLSENHPYQIKQFIKISKNTNPSQPPFPSQISQNLIFSLVNIYNVYFSQTPHFVKPRNSSSGFSRFSCKNGDDGVGEVAGESKIKVEVSENEEALR</sequence>
<evidence type="ECO:0000313" key="1">
    <source>
        <dbReference type="EMBL" id="CCB44057.1"/>
    </source>
</evidence>
<organism evidence="1 2">
    <name type="scientific">Vitis vinifera</name>
    <name type="common">Grape</name>
    <dbReference type="NCBI Taxonomy" id="29760"/>
    <lineage>
        <taxon>Eukaryota</taxon>
        <taxon>Viridiplantae</taxon>
        <taxon>Streptophyta</taxon>
        <taxon>Embryophyta</taxon>
        <taxon>Tracheophyta</taxon>
        <taxon>Spermatophyta</taxon>
        <taxon>Magnoliopsida</taxon>
        <taxon>eudicotyledons</taxon>
        <taxon>Gunneridae</taxon>
        <taxon>Pentapetalae</taxon>
        <taxon>rosids</taxon>
        <taxon>Vitales</taxon>
        <taxon>Vitaceae</taxon>
        <taxon>Viteae</taxon>
        <taxon>Vitis</taxon>
    </lineage>
</organism>
<evidence type="ECO:0000313" key="2">
    <source>
        <dbReference type="Proteomes" id="UP000009183"/>
    </source>
</evidence>
<dbReference type="HOGENOM" id="CLU_2337815_0_0_1"/>
<gene>
    <name evidence="1" type="ordered locus">VIT_14s0083g00410</name>
</gene>